<feature type="compositionally biased region" description="Acidic residues" evidence="1">
    <location>
        <begin position="360"/>
        <end position="371"/>
    </location>
</feature>
<feature type="region of interest" description="Disordered" evidence="1">
    <location>
        <begin position="36"/>
        <end position="122"/>
    </location>
</feature>
<feature type="compositionally biased region" description="Low complexity" evidence="1">
    <location>
        <begin position="402"/>
        <end position="414"/>
    </location>
</feature>
<dbReference type="Proteomes" id="UP001470230">
    <property type="component" value="Unassembled WGS sequence"/>
</dbReference>
<feature type="compositionally biased region" description="Polar residues" evidence="1">
    <location>
        <begin position="39"/>
        <end position="63"/>
    </location>
</feature>
<feature type="compositionally biased region" description="Low complexity" evidence="1">
    <location>
        <begin position="1556"/>
        <end position="1568"/>
    </location>
</feature>
<feature type="compositionally biased region" description="Polar residues" evidence="1">
    <location>
        <begin position="77"/>
        <end position="100"/>
    </location>
</feature>
<feature type="compositionally biased region" description="Acidic residues" evidence="1">
    <location>
        <begin position="1359"/>
        <end position="1389"/>
    </location>
</feature>
<accession>A0ABR2K445</accession>
<feature type="region of interest" description="Disordered" evidence="1">
    <location>
        <begin position="1051"/>
        <end position="1099"/>
    </location>
</feature>
<feature type="compositionally biased region" description="Basic and acidic residues" evidence="1">
    <location>
        <begin position="1501"/>
        <end position="1511"/>
    </location>
</feature>
<sequence>MEDITNQLPTKHGRSKLNSSYKDQFLQEISSYVHETDFLINNPTNEGNSSTRKTKETIISTENIPPESDDPYHKRSSQIPKRTKAQPTNQKKSLIPTPTRNSKKNARKIETKNPGFKENSAIVPLNDDDLMHFFDFNPGSISNDESSAQPSPEKIRSEINQKKRSKSPGPRLNSNNRNSITEKQPAKRSKSPSVVRRKARKTAKARNSSPKISNSKNLEEKSLTPTTNNDFNDNYQEDDEEFENEEYFQTPQSDKAQKTKNIFSSPNKNKSPISEKKISTESEGNSPRKIINPPPPHHQDFLDDIGDKFRQKKTNRISKSETPEANLYSIEGKPKKRQTNKNRKKNSLFRHSKFSKNSDDYDNSEDNDDSYNNEIENKKLTDFDIQKMKSGWSAPNVQGYLSSSPNQSSNSISNTIKDNQIKHKKEVSLDDDKKLDNKYLSSESPNSKNAFENLKSSDDSESENEQNSNLISFPKETKNGLNQINTNFVPENSNKAVTINNNTNTKANNDIDLISFSPMKPHKVDDLILFSEHSAIKDETPKSKRIPNSPLNQKDKNDEQEKTEKANNEELTPSHLFFVNANSENSEVDDYSPIKSSNNSKLQSAIPNNNTNTNNNEEDNDNNKTNSDLMGFTEIEIKNDIPPYPIHKQEIIPIEPINMNDSKDNEPEQNTSPKKIITDSLIAEFLDFGGNSPQKIPKNDNEVITKHDNNKENEDSKNNQNKSEITHSNLINLSTEEQTEMMNDKNNSSNEKENNRALNDHGNNDFDNSEVVLSSSSLLSPTKPTQEKEKTDESEDNATNQIEENHNNTENSNFISFSIVENNPNPQNMKQISPTSPPKIEIISFSDSTDPNIIPPEKMNLSIFNSPLKPGESRDNNKYRLDSSDILNFSKNSTESRKQNKNESANNNNISSSSLLQNNYDNQPNNQTASNELSEYSEKADSELVDSPDRGNYNDLFKSPIKMNYLNAKKTYGTTLFSMELSPNNNTNDSLSISKTKNINGSLSPKSESAFGSAAASNSALSSSSPNKHVRRQPKKAISILNRHFVSIEEETSSSQLASSTVDAKNPQQKEIKSPTIPSESNINAKKNEPLDKNNDQEDFNSEFNKFVTGDQNALLKTYENSEVNSTFNNETDKNKENENQNTNLDISQNDDINAPEVINIEEEEEVGETSSLINNSKEGIRENEEENLESNEFANENILQTENNIEEEYTPTNNQNTNEGKTQQYPYSIELDSIPTLPSVSNNNEIGIGSTKAKRLTDEEATAMQKKILSQFGNDTETETETDNYIKYENKNQNENIKTRNDYEGYRKKKPTSAFMVSQNDYSYSELDSENKYAKANNNQDFEEEEMIEDKDEKENDISDENDINNENDINEENEIGDENDIGDEDEETMNKDETSIIDSELAEAIAERNFTSQVIHDLVHSITGVPKKASKNRNLNGSLNNSGNLNNTSMIENEDTIFAFQERFVSIIEVEILTNEGETVNIFPTNLNDYLKDRDSFLSEEKKEKETKPKSNITKSSKKQIKGDNSKKNQSNNNESTDTNKSPKENHKSPARNKSPSKSSFVKSPSNYASPYKGPSPKKKINDKSPSKQSLNNKQSPSQLGKSPKSSDIPGPKKQNLKKQRDIIDPFSAVKSNQQKQTKKGNQKEKQNNKKTLADSEKELENENQFEAEENENTTELENENQGFVDDSNDEFISVSTPTRSPKSSRSSTPTKEKNRKKSPSSQRASNNNNDFENNNEDDQFDDFVNVSTPKKKQAKSINSNTNSPYNKKQAGSNKKNSNLSKNTNKKTPNSSNSKNTKSSKQNQLSHSNNEDPSDLDEFTPVQTHQVTKKINNSNFTPSPSPFVNNSSTKPKRIESDSGDSFLNASNNNSEVNSSSILIENNTNNVDPDEFVSVSANATPQKVDVNMNVNSNTNSSSNTTKAKNTINSKSPLKENATNSNKKKQPARKSLTKKQSTTSSSDDFIQQQDNQTTGTNQQQRQKGTNNNTNNNATNKKKPTNTNSTRMKPGLLGHANSSSSNNSNNQTTTSTSSSGNNKKESNDNNNHQNPFAKGKNKGLQFALRKPLKKVTTVNKKPQQNNEKEEVFDDEDEDMNNNENIENEGNFEQEAFEDEEPQQPTSNKQPQTNNKKNLFSKPQKPKQNEVSPASQQPKSPKVNSNKKKSQLLSPKTIEDPFKALKASKQQQPAQQISNGSGRKKKGAFQPITKTGNNQSASAGNKRKKNQTSLSTGNPPNKKNINNDLNDASTSSSSFQLAFNIDTTLFSDANFQKRQLMPQASPNKKPKTLASVLISADDDYSED</sequence>
<feature type="compositionally biased region" description="Low complexity" evidence="1">
    <location>
        <begin position="1912"/>
        <end position="1932"/>
    </location>
</feature>
<comment type="caution">
    <text evidence="2">The sequence shown here is derived from an EMBL/GenBank/DDBJ whole genome shotgun (WGS) entry which is preliminary data.</text>
</comment>
<organism evidence="2 3">
    <name type="scientific">Tritrichomonas musculus</name>
    <dbReference type="NCBI Taxonomy" id="1915356"/>
    <lineage>
        <taxon>Eukaryota</taxon>
        <taxon>Metamonada</taxon>
        <taxon>Parabasalia</taxon>
        <taxon>Tritrichomonadida</taxon>
        <taxon>Tritrichomonadidae</taxon>
        <taxon>Tritrichomonas</taxon>
    </lineage>
</organism>
<feature type="compositionally biased region" description="Polar residues" evidence="1">
    <location>
        <begin position="1076"/>
        <end position="1085"/>
    </location>
</feature>
<feature type="compositionally biased region" description="Basic and acidic residues" evidence="1">
    <location>
        <begin position="871"/>
        <end position="883"/>
    </location>
</feature>
<feature type="region of interest" description="Disordered" evidence="1">
    <location>
        <begin position="136"/>
        <end position="373"/>
    </location>
</feature>
<dbReference type="EMBL" id="JAPFFF010000007">
    <property type="protein sequence ID" value="KAK8885915.1"/>
    <property type="molecule type" value="Genomic_DNA"/>
</dbReference>
<feature type="compositionally biased region" description="Basic and acidic residues" evidence="1">
    <location>
        <begin position="553"/>
        <end position="568"/>
    </location>
</feature>
<feature type="compositionally biased region" description="Polar residues" evidence="1">
    <location>
        <begin position="1589"/>
        <end position="1608"/>
    </location>
</feature>
<feature type="compositionally biased region" description="Low complexity" evidence="1">
    <location>
        <begin position="1954"/>
        <end position="1994"/>
    </location>
</feature>
<feature type="compositionally biased region" description="Low complexity" evidence="1">
    <location>
        <begin position="1865"/>
        <end position="1884"/>
    </location>
</feature>
<feature type="compositionally biased region" description="Acidic residues" evidence="1">
    <location>
        <begin position="1342"/>
        <end position="1351"/>
    </location>
</feature>
<feature type="region of interest" description="Disordered" evidence="1">
    <location>
        <begin position="1"/>
        <end position="20"/>
    </location>
</feature>
<feature type="region of interest" description="Disordered" evidence="1">
    <location>
        <begin position="1119"/>
        <end position="1149"/>
    </location>
</feature>
<feature type="compositionally biased region" description="Polar residues" evidence="1">
    <location>
        <begin position="1053"/>
        <end position="1067"/>
    </location>
</feature>
<feature type="compositionally biased region" description="Basic and acidic residues" evidence="1">
    <location>
        <begin position="697"/>
        <end position="717"/>
    </location>
</feature>
<feature type="compositionally biased region" description="Low complexity" evidence="1">
    <location>
        <begin position="2016"/>
        <end position="2036"/>
    </location>
</feature>
<feature type="compositionally biased region" description="Polar residues" evidence="1">
    <location>
        <begin position="594"/>
        <end position="607"/>
    </location>
</feature>
<feature type="region of interest" description="Disordered" evidence="1">
    <location>
        <begin position="864"/>
        <end position="952"/>
    </location>
</feature>
<feature type="compositionally biased region" description="Polar residues" evidence="1">
    <location>
        <begin position="726"/>
        <end position="736"/>
    </location>
</feature>
<name>A0ABR2K445_9EUKA</name>
<feature type="compositionally biased region" description="Polar residues" evidence="1">
    <location>
        <begin position="2117"/>
        <end position="2132"/>
    </location>
</feature>
<feature type="compositionally biased region" description="Polar residues" evidence="1">
    <location>
        <begin position="207"/>
        <end position="216"/>
    </location>
</feature>
<evidence type="ECO:0000313" key="3">
    <source>
        <dbReference type="Proteomes" id="UP001470230"/>
    </source>
</evidence>
<feature type="compositionally biased region" description="Polar residues" evidence="1">
    <location>
        <begin position="479"/>
        <end position="488"/>
    </location>
</feature>
<feature type="region of interest" description="Disordered" evidence="1">
    <location>
        <begin position="1501"/>
        <end position="2251"/>
    </location>
</feature>
<reference evidence="2 3" key="1">
    <citation type="submission" date="2024-04" db="EMBL/GenBank/DDBJ databases">
        <title>Tritrichomonas musculus Genome.</title>
        <authorList>
            <person name="Alves-Ferreira E."/>
            <person name="Grigg M."/>
            <person name="Lorenzi H."/>
            <person name="Galac M."/>
        </authorList>
    </citation>
    <scope>NUCLEOTIDE SEQUENCE [LARGE SCALE GENOMIC DNA]</scope>
    <source>
        <strain evidence="2 3">EAF2021</strain>
    </source>
</reference>
<proteinExistence type="predicted"/>
<feature type="compositionally biased region" description="Acidic residues" evidence="1">
    <location>
        <begin position="2085"/>
        <end position="2116"/>
    </location>
</feature>
<feature type="compositionally biased region" description="Basic and acidic residues" evidence="1">
    <location>
        <begin position="750"/>
        <end position="764"/>
    </location>
</feature>
<feature type="compositionally biased region" description="Basic residues" evidence="1">
    <location>
        <begin position="334"/>
        <end position="354"/>
    </location>
</feature>
<feature type="compositionally biased region" description="Polar residues" evidence="1">
    <location>
        <begin position="172"/>
        <end position="182"/>
    </location>
</feature>
<feature type="compositionally biased region" description="Acidic residues" evidence="1">
    <location>
        <begin position="235"/>
        <end position="246"/>
    </location>
</feature>
<feature type="compositionally biased region" description="Polar residues" evidence="1">
    <location>
        <begin position="1119"/>
        <end position="1128"/>
    </location>
</feature>
<feature type="compositionally biased region" description="Low complexity" evidence="1">
    <location>
        <begin position="1775"/>
        <end position="1803"/>
    </location>
</feature>
<feature type="region of interest" description="Disordered" evidence="1">
    <location>
        <begin position="396"/>
        <end position="488"/>
    </location>
</feature>
<feature type="compositionally biased region" description="Polar residues" evidence="1">
    <location>
        <begin position="250"/>
        <end position="272"/>
    </location>
</feature>
<feature type="compositionally biased region" description="Acidic residues" evidence="1">
    <location>
        <begin position="1664"/>
        <end position="1681"/>
    </location>
</feature>
<protein>
    <submittedName>
        <fullName evidence="2">Uncharacterized protein</fullName>
    </submittedName>
</protein>
<feature type="region of interest" description="Disordered" evidence="1">
    <location>
        <begin position="2274"/>
        <end position="2301"/>
    </location>
</feature>
<feature type="compositionally biased region" description="Basic and acidic residues" evidence="1">
    <location>
        <begin position="1644"/>
        <end position="1663"/>
    </location>
</feature>
<feature type="compositionally biased region" description="Basic residues" evidence="1">
    <location>
        <begin position="1942"/>
        <end position="1953"/>
    </location>
</feature>
<gene>
    <name evidence="2" type="ORF">M9Y10_041373</name>
</gene>
<feature type="compositionally biased region" description="Basic and acidic residues" evidence="1">
    <location>
        <begin position="1086"/>
        <end position="1096"/>
    </location>
</feature>
<feature type="region of interest" description="Disordered" evidence="1">
    <location>
        <begin position="538"/>
        <end position="628"/>
    </location>
</feature>
<feature type="compositionally biased region" description="Basic and acidic residues" evidence="1">
    <location>
        <begin position="426"/>
        <end position="437"/>
    </location>
</feature>
<feature type="compositionally biased region" description="Polar residues" evidence="1">
    <location>
        <begin position="1823"/>
        <end position="1851"/>
    </location>
</feature>
<keyword evidence="3" id="KW-1185">Reference proteome</keyword>
<evidence type="ECO:0000256" key="1">
    <source>
        <dbReference type="SAM" id="MobiDB-lite"/>
    </source>
</evidence>
<feature type="compositionally biased region" description="Polar residues" evidence="1">
    <location>
        <begin position="2182"/>
        <end position="2195"/>
    </location>
</feature>
<feature type="region of interest" description="Disordered" evidence="1">
    <location>
        <begin position="1338"/>
        <end position="1392"/>
    </location>
</feature>
<feature type="compositionally biased region" description="Polar residues" evidence="1">
    <location>
        <begin position="797"/>
        <end position="811"/>
    </location>
</feature>
<feature type="region of interest" description="Disordered" evidence="1">
    <location>
        <begin position="1164"/>
        <end position="1190"/>
    </location>
</feature>
<feature type="compositionally biased region" description="Polar residues" evidence="1">
    <location>
        <begin position="1758"/>
        <end position="1774"/>
    </location>
</feature>
<feature type="compositionally biased region" description="Polar residues" evidence="1">
    <location>
        <begin position="2206"/>
        <end position="2217"/>
    </location>
</feature>
<feature type="compositionally biased region" description="Low complexity" evidence="1">
    <location>
        <begin position="902"/>
        <end position="919"/>
    </location>
</feature>
<feature type="compositionally biased region" description="Basic and acidic residues" evidence="1">
    <location>
        <begin position="297"/>
        <end position="309"/>
    </location>
</feature>
<feature type="compositionally biased region" description="Basic residues" evidence="1">
    <location>
        <begin position="186"/>
        <end position="204"/>
    </location>
</feature>
<feature type="compositionally biased region" description="Low complexity" evidence="1">
    <location>
        <begin position="1698"/>
        <end position="1712"/>
    </location>
</feature>
<feature type="compositionally biased region" description="Polar residues" evidence="1">
    <location>
        <begin position="139"/>
        <end position="150"/>
    </location>
</feature>
<evidence type="ECO:0000313" key="2">
    <source>
        <dbReference type="EMBL" id="KAK8885915.1"/>
    </source>
</evidence>
<feature type="compositionally biased region" description="Polar residues" evidence="1">
    <location>
        <begin position="920"/>
        <end position="934"/>
    </location>
</feature>
<feature type="compositionally biased region" description="Polar residues" evidence="1">
    <location>
        <begin position="2225"/>
        <end position="2251"/>
    </location>
</feature>
<feature type="region of interest" description="Disordered" evidence="1">
    <location>
        <begin position="688"/>
        <end position="811"/>
    </location>
</feature>